<dbReference type="AlphaFoldDB" id="A0A5D0NWT7"/>
<dbReference type="EMBL" id="VSFG01000001">
    <property type="protein sequence ID" value="TYB48619.1"/>
    <property type="molecule type" value="Genomic_DNA"/>
</dbReference>
<proteinExistence type="predicted"/>
<dbReference type="SUPFAM" id="SSF48150">
    <property type="entry name" value="DNA-glycosylase"/>
    <property type="match status" value="1"/>
</dbReference>
<dbReference type="InterPro" id="IPR011257">
    <property type="entry name" value="DNA_glycosylase"/>
</dbReference>
<accession>A0A5D0NWT7</accession>
<keyword evidence="2" id="KW-1185">Reference proteome</keyword>
<protein>
    <submittedName>
        <fullName evidence="1">Fe-S cluster assembly protein HesB</fullName>
    </submittedName>
</protein>
<dbReference type="Proteomes" id="UP000323380">
    <property type="component" value="Unassembled WGS sequence"/>
</dbReference>
<dbReference type="GO" id="GO:0006281">
    <property type="term" value="P:DNA repair"/>
    <property type="evidence" value="ECO:0007669"/>
    <property type="project" value="InterPro"/>
</dbReference>
<dbReference type="STRING" id="1220554.GCA_001552135_02378"/>
<evidence type="ECO:0000313" key="2">
    <source>
        <dbReference type="Proteomes" id="UP000323380"/>
    </source>
</evidence>
<sequence>MTSGIPGLPDLDAPDGDLHFLLGVLFNQQIRAETAWKAPVRLAERLGSLDVDDLAAADPAVLVTVMRERPAIHPFAVAMSARVIGICARLVDHYSARAANVWADHPTAGALHSRLTGFPGIGTHKANVAVALLTREYGLPIVGSTAATAAALRACPRLSEVLVT</sequence>
<reference evidence="1 2" key="1">
    <citation type="submission" date="2019-08" db="EMBL/GenBank/DDBJ databases">
        <title>Actinomadura sp. nov. CYP1-5 isolated from mountain soil.</title>
        <authorList>
            <person name="Songsumanus A."/>
            <person name="Kuncharoen N."/>
            <person name="Kudo T."/>
            <person name="Yuki M."/>
            <person name="Igarashi Y."/>
            <person name="Tanasupawat S."/>
        </authorList>
    </citation>
    <scope>NUCLEOTIDE SEQUENCE [LARGE SCALE GENOMIC DNA]</scope>
    <source>
        <strain evidence="1 2">JCM 14158</strain>
    </source>
</reference>
<comment type="caution">
    <text evidence="1">The sequence shown here is derived from an EMBL/GenBank/DDBJ whole genome shotgun (WGS) entry which is preliminary data.</text>
</comment>
<evidence type="ECO:0000313" key="1">
    <source>
        <dbReference type="EMBL" id="TYB48619.1"/>
    </source>
</evidence>
<organism evidence="1 2">
    <name type="scientific">Actinomadura chibensis</name>
    <dbReference type="NCBI Taxonomy" id="392828"/>
    <lineage>
        <taxon>Bacteria</taxon>
        <taxon>Bacillati</taxon>
        <taxon>Actinomycetota</taxon>
        <taxon>Actinomycetes</taxon>
        <taxon>Streptosporangiales</taxon>
        <taxon>Thermomonosporaceae</taxon>
        <taxon>Actinomadura</taxon>
    </lineage>
</organism>
<gene>
    <name evidence="1" type="ORF">FXF69_05375</name>
</gene>
<name>A0A5D0NWT7_9ACTN</name>
<dbReference type="GO" id="GO:0003824">
    <property type="term" value="F:catalytic activity"/>
    <property type="evidence" value="ECO:0007669"/>
    <property type="project" value="InterPro"/>
</dbReference>